<dbReference type="OrthoDB" id="6023106at2"/>
<keyword evidence="2" id="KW-1185">Reference proteome</keyword>
<evidence type="ECO:0000313" key="2">
    <source>
        <dbReference type="Proteomes" id="UP000023435"/>
    </source>
</evidence>
<protein>
    <submittedName>
        <fullName evidence="1">Uncharacterized protein</fullName>
    </submittedName>
</protein>
<name>A0A125MMU4_9GAMM</name>
<proteinExistence type="predicted"/>
<accession>A0A125MMU4</accession>
<dbReference type="AlphaFoldDB" id="A0A125MMU4"/>
<evidence type="ECO:0000313" key="1">
    <source>
        <dbReference type="EMBL" id="KWS04508.1"/>
    </source>
</evidence>
<dbReference type="Proteomes" id="UP000023435">
    <property type="component" value="Unassembled WGS sequence"/>
</dbReference>
<dbReference type="RefSeq" id="WP_153019000.1">
    <property type="nucleotide sequence ID" value="NZ_JAJA02000001.1"/>
</dbReference>
<gene>
    <name evidence="1" type="ORF">AZ78_2057</name>
</gene>
<reference evidence="1 2" key="1">
    <citation type="journal article" date="2014" name="Genome Announc.">
        <title>Draft Genome Sequence of Lysobacter capsici AZ78, a Bacterium Antagonistic to Plant-Pathogenic Oomycetes.</title>
        <authorList>
            <person name="Puopolo G."/>
            <person name="Sonego P."/>
            <person name="Engelen K."/>
            <person name="Pertot I."/>
        </authorList>
    </citation>
    <scope>NUCLEOTIDE SEQUENCE [LARGE SCALE GENOMIC DNA]</scope>
    <source>
        <strain evidence="1 2">AZ78</strain>
    </source>
</reference>
<comment type="caution">
    <text evidence="1">The sequence shown here is derived from an EMBL/GenBank/DDBJ whole genome shotgun (WGS) entry which is preliminary data.</text>
</comment>
<sequence length="242" mass="27131">MRADYDALLASQRMSAAQLPYADYAYLRLLFEATRDGGYWNLHWAITDREPNSDAIWAQWRSLRGATPTGITATVECDELSALYAFLARRGGVRNVGLFWPTSNHTVAVWRIASTPRETRIVVPTTQIFLTQSDSFGTRGFDPWTQAKIYEYGRRDIADDARVPPALVAFFLAQNDKYARASGLSLQHMRQLRDGVLDGSLGADQAARQAQAQRDRIAASAVDDRNAYAHFIRDLQTSTRAP</sequence>
<organism evidence="1 2">
    <name type="scientific">Lysobacter capsici AZ78</name>
    <dbReference type="NCBI Taxonomy" id="1444315"/>
    <lineage>
        <taxon>Bacteria</taxon>
        <taxon>Pseudomonadati</taxon>
        <taxon>Pseudomonadota</taxon>
        <taxon>Gammaproteobacteria</taxon>
        <taxon>Lysobacterales</taxon>
        <taxon>Lysobacteraceae</taxon>
        <taxon>Lysobacter</taxon>
    </lineage>
</organism>
<dbReference type="EMBL" id="JAJA02000001">
    <property type="protein sequence ID" value="KWS04508.1"/>
    <property type="molecule type" value="Genomic_DNA"/>
</dbReference>